<feature type="region of interest" description="Disordered" evidence="1">
    <location>
        <begin position="85"/>
        <end position="120"/>
    </location>
</feature>
<evidence type="ECO:0000256" key="1">
    <source>
        <dbReference type="SAM" id="MobiDB-lite"/>
    </source>
</evidence>
<dbReference type="Proteomes" id="UP001060150">
    <property type="component" value="Chromosome"/>
</dbReference>
<accession>A0ABY5ND76</accession>
<protein>
    <submittedName>
        <fullName evidence="2">Uncharacterized protein</fullName>
    </submittedName>
</protein>
<name>A0ABY5ND76_9ACTN</name>
<reference evidence="2" key="1">
    <citation type="submission" date="2022-08" db="EMBL/GenBank/DDBJ databases">
        <title>Streptomyces changanensis sp. nov., an actinomycete isolated from soil.</title>
        <authorList>
            <person name="Wu H."/>
            <person name="Han L."/>
        </authorList>
    </citation>
    <scope>NUCLEOTIDE SEQUENCE</scope>
    <source>
        <strain evidence="2">HL-66</strain>
    </source>
</reference>
<organism evidence="2 3">
    <name type="scientific">Streptomyces changanensis</name>
    <dbReference type="NCBI Taxonomy" id="2964669"/>
    <lineage>
        <taxon>Bacteria</taxon>
        <taxon>Bacillati</taxon>
        <taxon>Actinomycetota</taxon>
        <taxon>Actinomycetes</taxon>
        <taxon>Kitasatosporales</taxon>
        <taxon>Streptomycetaceae</taxon>
        <taxon>Streptomyces</taxon>
    </lineage>
</organism>
<proteinExistence type="predicted"/>
<keyword evidence="3" id="KW-1185">Reference proteome</keyword>
<evidence type="ECO:0000313" key="2">
    <source>
        <dbReference type="EMBL" id="UUS33977.1"/>
    </source>
</evidence>
<dbReference type="RefSeq" id="WP_257375523.1">
    <property type="nucleotide sequence ID" value="NZ_CP102332.1"/>
</dbReference>
<evidence type="ECO:0000313" key="3">
    <source>
        <dbReference type="Proteomes" id="UP001060150"/>
    </source>
</evidence>
<sequence>MPIPNAAGRYSNTVRDVLDREALRCIHQGGSEAEQLTRMQGVVRSKIEVLSAEYRPVFDRAVKTMCTTSFNKVCKELRIAALAGPAGPEQGGTTVPGPSCGTGASGPDGPSVPGLRGGGSDDETVVAKVLIGAGGELTEKTAQQLVLEDLDRIMEVLPPLAERDFMEADRLERAAKESAQGAKEHRARGNRILALFKRYDRLVVGIDSIPGIFNLADYIAEVGAEALGLDHDDVELLRYAGAL</sequence>
<dbReference type="EMBL" id="CP102332">
    <property type="protein sequence ID" value="UUS33977.1"/>
    <property type="molecule type" value="Genomic_DNA"/>
</dbReference>
<gene>
    <name evidence="2" type="ORF">NRO40_26235</name>
</gene>